<evidence type="ECO:0000256" key="1">
    <source>
        <dbReference type="ARBA" id="ARBA00004613"/>
    </source>
</evidence>
<dbReference type="GO" id="GO:0060320">
    <property type="term" value="P:rejection of self pollen"/>
    <property type="evidence" value="ECO:0007669"/>
    <property type="project" value="UniProtKB-KW"/>
</dbReference>
<feature type="chain" id="PRO_5025096793" description="S-protein homolog" evidence="6">
    <location>
        <begin position="25"/>
        <end position="191"/>
    </location>
</feature>
<keyword evidence="5 6" id="KW-0732">Signal</keyword>
<gene>
    <name evidence="7" type="ORF">RCOM_1383130</name>
</gene>
<dbReference type="AlphaFoldDB" id="B9S7Z9"/>
<comment type="subcellular location">
    <subcellularLocation>
        <location evidence="1 6">Secreted</location>
    </subcellularLocation>
</comment>
<accession>B9S7Z9</accession>
<dbReference type="Pfam" id="PF05938">
    <property type="entry name" value="Self-incomp_S1"/>
    <property type="match status" value="1"/>
</dbReference>
<keyword evidence="8" id="KW-1185">Reference proteome</keyword>
<organism evidence="7 8">
    <name type="scientific">Ricinus communis</name>
    <name type="common">Castor bean</name>
    <dbReference type="NCBI Taxonomy" id="3988"/>
    <lineage>
        <taxon>Eukaryota</taxon>
        <taxon>Viridiplantae</taxon>
        <taxon>Streptophyta</taxon>
        <taxon>Embryophyta</taxon>
        <taxon>Tracheophyta</taxon>
        <taxon>Spermatophyta</taxon>
        <taxon>Magnoliopsida</taxon>
        <taxon>eudicotyledons</taxon>
        <taxon>Gunneridae</taxon>
        <taxon>Pentapetalae</taxon>
        <taxon>rosids</taxon>
        <taxon>fabids</taxon>
        <taxon>Malpighiales</taxon>
        <taxon>Euphorbiaceae</taxon>
        <taxon>Acalyphoideae</taxon>
        <taxon>Acalypheae</taxon>
        <taxon>Ricinus</taxon>
    </lineage>
</organism>
<dbReference type="Proteomes" id="UP000008311">
    <property type="component" value="Unassembled WGS sequence"/>
</dbReference>
<evidence type="ECO:0000256" key="3">
    <source>
        <dbReference type="ARBA" id="ARBA00022471"/>
    </source>
</evidence>
<keyword evidence="4 6" id="KW-0964">Secreted</keyword>
<proteinExistence type="inferred from homology"/>
<dbReference type="EMBL" id="EQ973887">
    <property type="protein sequence ID" value="EEF40315.1"/>
    <property type="molecule type" value="Genomic_DNA"/>
</dbReference>
<evidence type="ECO:0000256" key="4">
    <source>
        <dbReference type="ARBA" id="ARBA00022525"/>
    </source>
</evidence>
<evidence type="ECO:0000256" key="6">
    <source>
        <dbReference type="RuleBase" id="RU367044"/>
    </source>
</evidence>
<dbReference type="GO" id="GO:0005576">
    <property type="term" value="C:extracellular region"/>
    <property type="evidence" value="ECO:0007669"/>
    <property type="project" value="UniProtKB-SubCell"/>
</dbReference>
<dbReference type="InParanoid" id="B9S7Z9"/>
<dbReference type="PANTHER" id="PTHR31232">
    <property type="match status" value="1"/>
</dbReference>
<keyword evidence="3 6" id="KW-0713">Self-incompatibility</keyword>
<evidence type="ECO:0000313" key="7">
    <source>
        <dbReference type="EMBL" id="EEF40315.1"/>
    </source>
</evidence>
<feature type="signal peptide" evidence="6">
    <location>
        <begin position="1"/>
        <end position="24"/>
    </location>
</feature>
<reference evidence="8" key="1">
    <citation type="journal article" date="2010" name="Nat. Biotechnol.">
        <title>Draft genome sequence of the oilseed species Ricinus communis.</title>
        <authorList>
            <person name="Chan A.P."/>
            <person name="Crabtree J."/>
            <person name="Zhao Q."/>
            <person name="Lorenzi H."/>
            <person name="Orvis J."/>
            <person name="Puiu D."/>
            <person name="Melake-Berhan A."/>
            <person name="Jones K.M."/>
            <person name="Redman J."/>
            <person name="Chen G."/>
            <person name="Cahoon E.B."/>
            <person name="Gedil M."/>
            <person name="Stanke M."/>
            <person name="Haas B.J."/>
            <person name="Wortman J.R."/>
            <person name="Fraser-Liggett C.M."/>
            <person name="Ravel J."/>
            <person name="Rabinowicz P.D."/>
        </authorList>
    </citation>
    <scope>NUCLEOTIDE SEQUENCE [LARGE SCALE GENOMIC DNA]</scope>
    <source>
        <strain evidence="8">cv. Hale</strain>
    </source>
</reference>
<evidence type="ECO:0000256" key="2">
    <source>
        <dbReference type="ARBA" id="ARBA00005581"/>
    </source>
</evidence>
<dbReference type="InterPro" id="IPR010264">
    <property type="entry name" value="Self-incomp_S1"/>
</dbReference>
<sequence>MFTNINIACLLTLAPLFASMLSSASDQNRSPTINQGMIGPVFSFTRTENISNSSLPVHHPSKLKNQSTTAKGQVTFGVHIINGLRTRVLLSHCKSEDDDDDLGINKISIGNEFSWEFTVSGATVYWCYLAPDSNSHVNIRVFWNNRHFYQNCDKYDCSWIAKDNGVFFRNDRQDIEEFVAAWKPGRLNKGY</sequence>
<protein>
    <recommendedName>
        <fullName evidence="6">S-protein homolog</fullName>
    </recommendedName>
</protein>
<dbReference type="PANTHER" id="PTHR31232:SF155">
    <property type="entry name" value="PLANT SELF-INCOMPATIBILITY PROTEIN S1 FAMILY"/>
    <property type="match status" value="1"/>
</dbReference>
<evidence type="ECO:0000256" key="5">
    <source>
        <dbReference type="ARBA" id="ARBA00022729"/>
    </source>
</evidence>
<name>B9S7Z9_RICCO</name>
<evidence type="ECO:0000313" key="8">
    <source>
        <dbReference type="Proteomes" id="UP000008311"/>
    </source>
</evidence>
<comment type="similarity">
    <text evidence="2 6">Belongs to the plant self-incompatibility (S1) protein family.</text>
</comment>